<protein>
    <recommendedName>
        <fullName evidence="6">UDP-glucuronosyltransferase</fullName>
        <ecNumber evidence="6">2.4.1.17</ecNumber>
    </recommendedName>
</protein>
<sequence>MRLSLYKWTPFLLLFFASHLWCQCAKVLFTVFHDRGSHFASMFPLMEKLARHGHAVSVLDTIHRSDRSPLIRHIRAPLPHAEVEDEAERHAFAEFFWNQTDSSVTLPEFYRQSDEQLATLMLNHSEKMVDLINEDWDLLVIDDLMWPFGYFMATLKRRFWDSARNGPRPHLIVYGTAAQTLISAESVRAIKIVLMNWITESYTMPNIAKFGVPNFTWAELFRQTEYEFSDFIDRMGWPLAHGPEMVNLGSHCRSAVVPLLPPAFSEFVNVPFSRGTVLFAFGSYPDWQLAPPRILNALFGAMNALSEYRMIFAYDGPPIKTTPKLGDHIKMMPWVPQLEILAHAKTVAFITHGGLKSVREGFCAGVPMMVMPLFAEQAHQAHLLLAMGMASVINKYSLTEQSVLHTILTV</sequence>
<dbReference type="Proteomes" id="UP001620626">
    <property type="component" value="Unassembled WGS sequence"/>
</dbReference>
<evidence type="ECO:0000313" key="7">
    <source>
        <dbReference type="EMBL" id="KAL3105332.1"/>
    </source>
</evidence>
<proteinExistence type="inferred from homology"/>
<evidence type="ECO:0000256" key="6">
    <source>
        <dbReference type="RuleBase" id="RU362059"/>
    </source>
</evidence>
<comment type="caution">
    <text evidence="7">The sequence shown here is derived from an EMBL/GenBank/DDBJ whole genome shotgun (WGS) entry which is preliminary data.</text>
</comment>
<feature type="chain" id="PRO_5044530706" description="UDP-glucuronosyltransferase" evidence="6">
    <location>
        <begin position="25"/>
        <end position="410"/>
    </location>
</feature>
<evidence type="ECO:0000256" key="2">
    <source>
        <dbReference type="ARBA" id="ARBA00022676"/>
    </source>
</evidence>
<keyword evidence="2 5" id="KW-0328">Glycosyltransferase</keyword>
<dbReference type="GO" id="GO:0016020">
    <property type="term" value="C:membrane"/>
    <property type="evidence" value="ECO:0007669"/>
    <property type="project" value="UniProtKB-SubCell"/>
</dbReference>
<name>A0ABD2KQW4_9BILA</name>
<evidence type="ECO:0000256" key="3">
    <source>
        <dbReference type="ARBA" id="ARBA00022679"/>
    </source>
</evidence>
<dbReference type="EMBL" id="JBICBT010000688">
    <property type="protein sequence ID" value="KAL3105332.1"/>
    <property type="molecule type" value="Genomic_DNA"/>
</dbReference>
<dbReference type="EC" id="2.4.1.17" evidence="6"/>
<evidence type="ECO:0000256" key="5">
    <source>
        <dbReference type="RuleBase" id="RU003718"/>
    </source>
</evidence>
<dbReference type="CDD" id="cd03784">
    <property type="entry name" value="GT1_Gtf-like"/>
    <property type="match status" value="1"/>
</dbReference>
<dbReference type="PROSITE" id="PS00375">
    <property type="entry name" value="UDPGT"/>
    <property type="match status" value="1"/>
</dbReference>
<comment type="subcellular location">
    <subcellularLocation>
        <location evidence="6">Membrane</location>
        <topology evidence="6">Single-pass membrane protein</topology>
    </subcellularLocation>
</comment>
<feature type="signal peptide" evidence="6">
    <location>
        <begin position="1"/>
        <end position="24"/>
    </location>
</feature>
<evidence type="ECO:0000256" key="4">
    <source>
        <dbReference type="ARBA" id="ARBA00047475"/>
    </source>
</evidence>
<dbReference type="GO" id="GO:0015020">
    <property type="term" value="F:glucuronosyltransferase activity"/>
    <property type="evidence" value="ECO:0007669"/>
    <property type="project" value="UniProtKB-EC"/>
</dbReference>
<dbReference type="AlphaFoldDB" id="A0ABD2KQW4"/>
<evidence type="ECO:0000256" key="1">
    <source>
        <dbReference type="ARBA" id="ARBA00009995"/>
    </source>
</evidence>
<organism evidence="7 8">
    <name type="scientific">Heterodera trifolii</name>
    <dbReference type="NCBI Taxonomy" id="157864"/>
    <lineage>
        <taxon>Eukaryota</taxon>
        <taxon>Metazoa</taxon>
        <taxon>Ecdysozoa</taxon>
        <taxon>Nematoda</taxon>
        <taxon>Chromadorea</taxon>
        <taxon>Rhabditida</taxon>
        <taxon>Tylenchina</taxon>
        <taxon>Tylenchomorpha</taxon>
        <taxon>Tylenchoidea</taxon>
        <taxon>Heteroderidae</taxon>
        <taxon>Heteroderinae</taxon>
        <taxon>Heterodera</taxon>
    </lineage>
</organism>
<dbReference type="SUPFAM" id="SSF53756">
    <property type="entry name" value="UDP-Glycosyltransferase/glycogen phosphorylase"/>
    <property type="match status" value="1"/>
</dbReference>
<dbReference type="InterPro" id="IPR035595">
    <property type="entry name" value="UDP_glycos_trans_CS"/>
</dbReference>
<evidence type="ECO:0000313" key="8">
    <source>
        <dbReference type="Proteomes" id="UP001620626"/>
    </source>
</evidence>
<comment type="similarity">
    <text evidence="1 5">Belongs to the UDP-glycosyltransferase family.</text>
</comment>
<dbReference type="Gene3D" id="3.40.50.2000">
    <property type="entry name" value="Glycogen Phosphorylase B"/>
    <property type="match status" value="2"/>
</dbReference>
<keyword evidence="8" id="KW-1185">Reference proteome</keyword>
<reference evidence="7 8" key="1">
    <citation type="submission" date="2024-10" db="EMBL/GenBank/DDBJ databases">
        <authorList>
            <person name="Kim D."/>
        </authorList>
    </citation>
    <scope>NUCLEOTIDE SEQUENCE [LARGE SCALE GENOMIC DNA]</scope>
    <source>
        <strain evidence="7">BH-2024</strain>
    </source>
</reference>
<accession>A0ABD2KQW4</accession>
<dbReference type="InterPro" id="IPR002213">
    <property type="entry name" value="UDP_glucos_trans"/>
</dbReference>
<dbReference type="PANTHER" id="PTHR48043">
    <property type="entry name" value="EG:EG0003.4 PROTEIN-RELATED"/>
    <property type="match status" value="1"/>
</dbReference>
<keyword evidence="6" id="KW-0732">Signal</keyword>
<dbReference type="Pfam" id="PF00201">
    <property type="entry name" value="UDPGT"/>
    <property type="match status" value="1"/>
</dbReference>
<dbReference type="PANTHER" id="PTHR48043:SF119">
    <property type="entry name" value="UDP-GLUCURONOSYLTRANSFERASE"/>
    <property type="match status" value="1"/>
</dbReference>
<keyword evidence="3 5" id="KW-0808">Transferase</keyword>
<gene>
    <name evidence="7" type="ORF">niasHT_026065</name>
</gene>
<dbReference type="InterPro" id="IPR050271">
    <property type="entry name" value="UDP-glycosyltransferase"/>
</dbReference>
<comment type="catalytic activity">
    <reaction evidence="4 6">
        <text>glucuronate acceptor + UDP-alpha-D-glucuronate = acceptor beta-D-glucuronoside + UDP + H(+)</text>
        <dbReference type="Rhea" id="RHEA:21032"/>
        <dbReference type="ChEBI" id="CHEBI:15378"/>
        <dbReference type="ChEBI" id="CHEBI:58052"/>
        <dbReference type="ChEBI" id="CHEBI:58223"/>
        <dbReference type="ChEBI" id="CHEBI:132367"/>
        <dbReference type="ChEBI" id="CHEBI:132368"/>
        <dbReference type="EC" id="2.4.1.17"/>
    </reaction>
</comment>